<reference evidence="2 3" key="1">
    <citation type="submission" date="2024-07" db="EMBL/GenBank/DDBJ databases">
        <title>Chromosome-level genome assembly of the water stick insect Ranatra chinensis (Heteroptera: Nepidae).</title>
        <authorList>
            <person name="Liu X."/>
        </authorList>
    </citation>
    <scope>NUCLEOTIDE SEQUENCE [LARGE SCALE GENOMIC DNA]</scope>
    <source>
        <strain evidence="2">Cailab_2021Rc</strain>
        <tissue evidence="2">Muscle</tissue>
    </source>
</reference>
<feature type="region of interest" description="Disordered" evidence="1">
    <location>
        <begin position="1"/>
        <end position="20"/>
    </location>
</feature>
<protein>
    <submittedName>
        <fullName evidence="2">Uncharacterized protein</fullName>
    </submittedName>
</protein>
<evidence type="ECO:0000313" key="3">
    <source>
        <dbReference type="Proteomes" id="UP001558652"/>
    </source>
</evidence>
<dbReference type="EMBL" id="JBFDAA010000002">
    <property type="protein sequence ID" value="KAL1139751.1"/>
    <property type="molecule type" value="Genomic_DNA"/>
</dbReference>
<evidence type="ECO:0000256" key="1">
    <source>
        <dbReference type="SAM" id="MobiDB-lite"/>
    </source>
</evidence>
<gene>
    <name evidence="2" type="ORF">AAG570_006728</name>
</gene>
<dbReference type="Proteomes" id="UP001558652">
    <property type="component" value="Unassembled WGS sequence"/>
</dbReference>
<accession>A0ABD0YUY5</accession>
<dbReference type="AlphaFoldDB" id="A0ABD0YUY5"/>
<proteinExistence type="predicted"/>
<feature type="compositionally biased region" description="Polar residues" evidence="1">
    <location>
        <begin position="9"/>
        <end position="20"/>
    </location>
</feature>
<comment type="caution">
    <text evidence="2">The sequence shown here is derived from an EMBL/GenBank/DDBJ whole genome shotgun (WGS) entry which is preliminary data.</text>
</comment>
<keyword evidence="3" id="KW-1185">Reference proteome</keyword>
<sequence length="202" mass="22405">MASKRRNMFQKNKTQETTENGYPASLTCFGPCVESLYNSLWSWCPTHPQSPKAEDGVKAPKYVFEKDSKQETKGGGVCIRVPEGGGIVVMSTEGTGTDPGEYGGLPTFRNLSECGPKHQSLSIGCRGLVHAGFNNSRGLEEIGGAHPEDKGGPLRQREMVLLPRHRSRLMTPIIHRTWTPETSLCPRLKRDKENVLEVQKQR</sequence>
<name>A0ABD0YUY5_9HEMI</name>
<organism evidence="2 3">
    <name type="scientific">Ranatra chinensis</name>
    <dbReference type="NCBI Taxonomy" id="642074"/>
    <lineage>
        <taxon>Eukaryota</taxon>
        <taxon>Metazoa</taxon>
        <taxon>Ecdysozoa</taxon>
        <taxon>Arthropoda</taxon>
        <taxon>Hexapoda</taxon>
        <taxon>Insecta</taxon>
        <taxon>Pterygota</taxon>
        <taxon>Neoptera</taxon>
        <taxon>Paraneoptera</taxon>
        <taxon>Hemiptera</taxon>
        <taxon>Heteroptera</taxon>
        <taxon>Panheteroptera</taxon>
        <taxon>Nepomorpha</taxon>
        <taxon>Nepidae</taxon>
        <taxon>Ranatrinae</taxon>
        <taxon>Ranatra</taxon>
    </lineage>
</organism>
<evidence type="ECO:0000313" key="2">
    <source>
        <dbReference type="EMBL" id="KAL1139751.1"/>
    </source>
</evidence>